<protein>
    <submittedName>
        <fullName evidence="1">Uncharacterized protein</fullName>
    </submittedName>
</protein>
<dbReference type="RefSeq" id="WP_301109191.1">
    <property type="nucleotide sequence ID" value="NZ_JAROCC010000005.1"/>
</dbReference>
<dbReference type="Proteomes" id="UP001175097">
    <property type="component" value="Unassembled WGS sequence"/>
</dbReference>
<comment type="caution">
    <text evidence="1">The sequence shown here is derived from an EMBL/GenBank/DDBJ whole genome shotgun (WGS) entry which is preliminary data.</text>
</comment>
<keyword evidence="2" id="KW-1185">Reference proteome</keyword>
<evidence type="ECO:0000313" key="1">
    <source>
        <dbReference type="EMBL" id="MDN4607357.1"/>
    </source>
</evidence>
<name>A0ABT8JQZ5_9BACL</name>
<proteinExistence type="predicted"/>
<sequence>MIPEEVENRIAKYFFHNYLPDEIMYELVDLLIPQCLNVEDENDLDQDGLVTEAVLILRDRLDGKSMK</sequence>
<gene>
    <name evidence="1" type="ORF">P5G49_07655</name>
</gene>
<organism evidence="1 2">
    <name type="scientific">Sporosarcina highlanderae</name>
    <dbReference type="NCBI Taxonomy" id="3035916"/>
    <lineage>
        <taxon>Bacteria</taxon>
        <taxon>Bacillati</taxon>
        <taxon>Bacillota</taxon>
        <taxon>Bacilli</taxon>
        <taxon>Bacillales</taxon>
        <taxon>Caryophanaceae</taxon>
        <taxon>Sporosarcina</taxon>
    </lineage>
</organism>
<evidence type="ECO:0000313" key="2">
    <source>
        <dbReference type="Proteomes" id="UP001175097"/>
    </source>
</evidence>
<reference evidence="1" key="1">
    <citation type="submission" date="2023-03" db="EMBL/GenBank/DDBJ databases">
        <title>MT1 and MT2 Draft Genomes of Novel Species.</title>
        <authorList>
            <person name="Venkateswaran K."/>
        </authorList>
    </citation>
    <scope>NUCLEOTIDE SEQUENCE</scope>
    <source>
        <strain evidence="1">F6_3S_P_2</strain>
    </source>
</reference>
<dbReference type="EMBL" id="JAROCC010000005">
    <property type="protein sequence ID" value="MDN4607357.1"/>
    <property type="molecule type" value="Genomic_DNA"/>
</dbReference>
<accession>A0ABT8JQZ5</accession>